<dbReference type="InterPro" id="IPR020915">
    <property type="entry name" value="UPF0311"/>
</dbReference>
<keyword evidence="2" id="KW-1185">Reference proteome</keyword>
<dbReference type="AlphaFoldDB" id="A0A7V8NNC6"/>
<comment type="caution">
    <text evidence="1">The sequence shown here is derived from an EMBL/GenBank/DDBJ whole genome shotgun (WGS) entry which is preliminary data.</text>
</comment>
<accession>A0A7V8NNC6</accession>
<proteinExistence type="predicted"/>
<dbReference type="Gene3D" id="2.40.160.20">
    <property type="match status" value="1"/>
</dbReference>
<gene>
    <name evidence="1" type="ORF">HRJ53_05875</name>
</gene>
<evidence type="ECO:0000313" key="2">
    <source>
        <dbReference type="Proteomes" id="UP000567293"/>
    </source>
</evidence>
<sequence>MNPPTASKLRNEVQLEHICSFWATLAAPEIIGPLAEGLRVNFYATDGEVVGPKMRGRLRPVGGDWVSLRPDGIAVVDVRGTLELEDGALIYTTYGGIADLGPDGYERFLAGNPPARFQLRITPRYYTGHPAYLWANRLQCLGIGEADMQQLRVSYDIYAVH</sequence>
<dbReference type="PANTHER" id="PTHR37315:SF1">
    <property type="entry name" value="UPF0311 PROTEIN BLR7842"/>
    <property type="match status" value="1"/>
</dbReference>
<organism evidence="1 2">
    <name type="scientific">Candidatus Acidiferrum panamense</name>
    <dbReference type="NCBI Taxonomy" id="2741543"/>
    <lineage>
        <taxon>Bacteria</taxon>
        <taxon>Pseudomonadati</taxon>
        <taxon>Acidobacteriota</taxon>
        <taxon>Terriglobia</taxon>
        <taxon>Candidatus Acidiferrales</taxon>
        <taxon>Candidatus Acidiferrum</taxon>
    </lineage>
</organism>
<dbReference type="Pfam" id="PF11578">
    <property type="entry name" value="DUF3237"/>
    <property type="match status" value="1"/>
</dbReference>
<reference evidence="1" key="1">
    <citation type="submission" date="2020-06" db="EMBL/GenBank/DDBJ databases">
        <title>Legume-microbial interactions unlock mineral nutrients during tropical forest succession.</title>
        <authorList>
            <person name="Epihov D.Z."/>
        </authorList>
    </citation>
    <scope>NUCLEOTIDE SEQUENCE [LARGE SCALE GENOMIC DNA]</scope>
    <source>
        <strain evidence="1">Pan2503</strain>
    </source>
</reference>
<dbReference type="PANTHER" id="PTHR37315">
    <property type="entry name" value="UPF0311 PROTEIN BLR7842"/>
    <property type="match status" value="1"/>
</dbReference>
<name>A0A7V8NNC6_9BACT</name>
<evidence type="ECO:0000313" key="1">
    <source>
        <dbReference type="EMBL" id="MBA0084504.1"/>
    </source>
</evidence>
<dbReference type="EMBL" id="JACDQQ010000581">
    <property type="protein sequence ID" value="MBA0084504.1"/>
    <property type="molecule type" value="Genomic_DNA"/>
</dbReference>
<dbReference type="Proteomes" id="UP000567293">
    <property type="component" value="Unassembled WGS sequence"/>
</dbReference>
<protein>
    <submittedName>
        <fullName evidence="1">DUF3237 domain-containing protein</fullName>
    </submittedName>
</protein>